<protein>
    <submittedName>
        <fullName evidence="1">Uncharacterized protein</fullName>
    </submittedName>
</protein>
<reference evidence="1" key="1">
    <citation type="submission" date="2021-02" db="EMBL/GenBank/DDBJ databases">
        <authorList>
            <person name="Nowell W R."/>
        </authorList>
    </citation>
    <scope>NUCLEOTIDE SEQUENCE</scope>
</reference>
<dbReference type="OrthoDB" id="10108287at2759"/>
<keyword evidence="3" id="KW-1185">Reference proteome</keyword>
<name>A0A813SXZ5_9BILA</name>
<evidence type="ECO:0000313" key="4">
    <source>
        <dbReference type="Proteomes" id="UP000663877"/>
    </source>
</evidence>
<dbReference type="EMBL" id="CAJNOI010000014">
    <property type="protein sequence ID" value="CAF0804244.1"/>
    <property type="molecule type" value="Genomic_DNA"/>
</dbReference>
<dbReference type="EMBL" id="CAJNOM010000771">
    <property type="protein sequence ID" value="CAF1559662.1"/>
    <property type="molecule type" value="Genomic_DNA"/>
</dbReference>
<evidence type="ECO:0000313" key="1">
    <source>
        <dbReference type="EMBL" id="CAF0804244.1"/>
    </source>
</evidence>
<dbReference type="Proteomes" id="UP000663832">
    <property type="component" value="Unassembled WGS sequence"/>
</dbReference>
<evidence type="ECO:0000313" key="3">
    <source>
        <dbReference type="Proteomes" id="UP000663832"/>
    </source>
</evidence>
<dbReference type="AlphaFoldDB" id="A0A813SXZ5"/>
<organism evidence="1 4">
    <name type="scientific">Adineta steineri</name>
    <dbReference type="NCBI Taxonomy" id="433720"/>
    <lineage>
        <taxon>Eukaryota</taxon>
        <taxon>Metazoa</taxon>
        <taxon>Spiralia</taxon>
        <taxon>Gnathifera</taxon>
        <taxon>Rotifera</taxon>
        <taxon>Eurotatoria</taxon>
        <taxon>Bdelloidea</taxon>
        <taxon>Adinetida</taxon>
        <taxon>Adinetidae</taxon>
        <taxon>Adineta</taxon>
    </lineage>
</organism>
<evidence type="ECO:0000313" key="2">
    <source>
        <dbReference type="EMBL" id="CAF1559662.1"/>
    </source>
</evidence>
<dbReference type="Proteomes" id="UP000663877">
    <property type="component" value="Unassembled WGS sequence"/>
</dbReference>
<accession>A0A813SXZ5</accession>
<proteinExistence type="predicted"/>
<comment type="caution">
    <text evidence="1">The sequence shown here is derived from an EMBL/GenBank/DDBJ whole genome shotgun (WGS) entry which is preliminary data.</text>
</comment>
<sequence length="88" mass="10388">MAHTIQCSAIRFDEDLDDRVERADSDDIDDRIERDDSNDNARRDLGRIVECTEQCTKWQMCRVKCLFSFFCKCNQPSGCDCSKFIWEH</sequence>
<gene>
    <name evidence="1" type="ORF">BJG266_LOCUS5376</name>
    <name evidence="2" type="ORF">QVE165_LOCUS47791</name>
</gene>